<evidence type="ECO:0000313" key="2">
    <source>
        <dbReference type="Proteomes" id="UP001157502"/>
    </source>
</evidence>
<proteinExistence type="predicted"/>
<keyword evidence="2" id="KW-1185">Reference proteome</keyword>
<dbReference type="EMBL" id="CM055737">
    <property type="protein sequence ID" value="KAJ8005532.1"/>
    <property type="molecule type" value="Genomic_DNA"/>
</dbReference>
<sequence>MVRRGSPFIELHAGVERETPGFTGSVPGLLDQYRVYWISTWFAGSVPGFYRDLRRYPVYLPSGTHAFGFNKHLPHRVDFPAAKFGRAACLRGKSRSRIRSRFLPAVRTRSSTLLHQTPTSGTNNAILESCAFLSVGLNSVGLYVLNNMALGSVLIAALAGFLTVSSTHGACVYQGSLFAIRQARLKDI</sequence>
<organism evidence="1 2">
    <name type="scientific">Dallia pectoralis</name>
    <name type="common">Alaska blackfish</name>
    <dbReference type="NCBI Taxonomy" id="75939"/>
    <lineage>
        <taxon>Eukaryota</taxon>
        <taxon>Metazoa</taxon>
        <taxon>Chordata</taxon>
        <taxon>Craniata</taxon>
        <taxon>Vertebrata</taxon>
        <taxon>Euteleostomi</taxon>
        <taxon>Actinopterygii</taxon>
        <taxon>Neopterygii</taxon>
        <taxon>Teleostei</taxon>
        <taxon>Protacanthopterygii</taxon>
        <taxon>Esociformes</taxon>
        <taxon>Umbridae</taxon>
        <taxon>Dallia</taxon>
    </lineage>
</organism>
<comment type="caution">
    <text evidence="1">The sequence shown here is derived from an EMBL/GenBank/DDBJ whole genome shotgun (WGS) entry which is preliminary data.</text>
</comment>
<dbReference type="Proteomes" id="UP001157502">
    <property type="component" value="Chromosome 10"/>
</dbReference>
<accession>A0ACC2GPP3</accession>
<gene>
    <name evidence="1" type="ORF">DPEC_G00118930</name>
</gene>
<reference evidence="1" key="1">
    <citation type="submission" date="2021-05" db="EMBL/GenBank/DDBJ databases">
        <authorList>
            <person name="Pan Q."/>
            <person name="Jouanno E."/>
            <person name="Zahm M."/>
            <person name="Klopp C."/>
            <person name="Cabau C."/>
            <person name="Louis A."/>
            <person name="Berthelot C."/>
            <person name="Parey E."/>
            <person name="Roest Crollius H."/>
            <person name="Montfort J."/>
            <person name="Robinson-Rechavi M."/>
            <person name="Bouchez O."/>
            <person name="Lampietro C."/>
            <person name="Lopez Roques C."/>
            <person name="Donnadieu C."/>
            <person name="Postlethwait J."/>
            <person name="Bobe J."/>
            <person name="Dillon D."/>
            <person name="Chandos A."/>
            <person name="von Hippel F."/>
            <person name="Guiguen Y."/>
        </authorList>
    </citation>
    <scope>NUCLEOTIDE SEQUENCE</scope>
    <source>
        <strain evidence="1">YG-Jan2019</strain>
    </source>
</reference>
<protein>
    <submittedName>
        <fullName evidence="1">Uncharacterized protein</fullName>
    </submittedName>
</protein>
<name>A0ACC2GPP3_DALPE</name>
<evidence type="ECO:0000313" key="1">
    <source>
        <dbReference type="EMBL" id="KAJ8005532.1"/>
    </source>
</evidence>